<dbReference type="RefSeq" id="WP_328370691.1">
    <property type="nucleotide sequence ID" value="NZ_CP107936.1"/>
</dbReference>
<keyword evidence="1" id="KW-1133">Transmembrane helix</keyword>
<evidence type="ECO:0000256" key="1">
    <source>
        <dbReference type="SAM" id="Phobius"/>
    </source>
</evidence>
<name>A0ABZ1PFK0_9ACTN</name>
<feature type="transmembrane region" description="Helical" evidence="1">
    <location>
        <begin position="207"/>
        <end position="226"/>
    </location>
</feature>
<feature type="transmembrane region" description="Helical" evidence="1">
    <location>
        <begin position="148"/>
        <end position="165"/>
    </location>
</feature>
<feature type="transmembrane region" description="Helical" evidence="1">
    <location>
        <begin position="969"/>
        <end position="986"/>
    </location>
</feature>
<feature type="transmembrane region" description="Helical" evidence="1">
    <location>
        <begin position="1127"/>
        <end position="1144"/>
    </location>
</feature>
<feature type="transmembrane region" description="Helical" evidence="1">
    <location>
        <begin position="998"/>
        <end position="1018"/>
    </location>
</feature>
<evidence type="ECO:0000313" key="2">
    <source>
        <dbReference type="EMBL" id="WUI82586.1"/>
    </source>
</evidence>
<feature type="transmembrane region" description="Helical" evidence="1">
    <location>
        <begin position="480"/>
        <end position="497"/>
    </location>
</feature>
<feature type="transmembrane region" description="Helical" evidence="1">
    <location>
        <begin position="1024"/>
        <end position="1041"/>
    </location>
</feature>
<feature type="transmembrane region" description="Helical" evidence="1">
    <location>
        <begin position="372"/>
        <end position="391"/>
    </location>
</feature>
<feature type="transmembrane region" description="Helical" evidence="1">
    <location>
        <begin position="943"/>
        <end position="963"/>
    </location>
</feature>
<keyword evidence="1" id="KW-0472">Membrane</keyword>
<feature type="transmembrane region" description="Helical" evidence="1">
    <location>
        <begin position="918"/>
        <end position="936"/>
    </location>
</feature>
<feature type="transmembrane region" description="Helical" evidence="1">
    <location>
        <begin position="347"/>
        <end position="366"/>
    </location>
</feature>
<keyword evidence="1" id="KW-0812">Transmembrane</keyword>
<feature type="transmembrane region" description="Helical" evidence="1">
    <location>
        <begin position="636"/>
        <end position="658"/>
    </location>
</feature>
<feature type="transmembrane region" description="Helical" evidence="1">
    <location>
        <begin position="867"/>
        <end position="884"/>
    </location>
</feature>
<sequence length="1162" mass="114261">MDDTRYPCPACGAPADLTVGCTGCSRAPDPTAAEVVRLSREIAQLEPQVQRARHAYTELAGRLSTLSRRRSELAAVVRAGLAASAGARPAPLVGPVPALVPVAAPGAAETSTRTVQGLLFVLGGLLLGTAAVVFTAVAWAAVGVGGRASILAALTALALAVPLLAVRRGLRGTAETFAAVGLLLVVLDGYAAWSVDLAGVAGWPGSRYAALVGGASAAVAVAYGRWSGLTGPWFAALLAAQPVLPLLAVGAEPGAAGWSLVLLGVALVNLAVLAALRGRDGVALLVGRVSAGIGHVAALVGAAGCALTPLILGRAAGSPLLAGLPLLLVALTGFGAAWLVGGRALRAVAAGLLVPVLAAALLRPVAELRPSLLLLASATVALGLAAAVRILPVRSGAEVAGAGGWRTGPGAGALLVAAGTAQVAALVTVALAVAAAGRSLPPWRGAGRGPDLDWGWQLAPAVALGVGATVLLLPRRARAALATAAAVAVLLALPAGWSATWPQVLAVDLVGGVALLLAVLIRPATHLASLLTRALGGAVLLGHGLLVALAAPAGVLVTLGVIAVVGLALAVRRGAGPYRQVAGSGLLVAQLALPGIAVVASFAAGAPPWWQARFALIAAGLPLVAVLAARRQRVELIGYAVTGALVAMTVPGLAPLVVAGNEPIALYAALAALGVAFVVRWDRQEAVTHRSGGSSQQPVGGPAVGGSSVGGPTIPLSVPVVVAGGALAVVAVLAALPRVLTALVSPYGDPGRVWSGVPTVVAEPAALPVALALVVLAVAAVVAGRRVRPPVLPALPFAAAALPVVLVAVGAPWPVLPASVLLAGSAALLLAAVAAPRPGLAPIAVPLGVVLVASGVAGLLVTRAGSLAAEGVLLVVAVVVAVGGRRVEVRVAGCLAAVGAASALAVTASLVGGLPLRAAAYPLLAVAALVLAVAAATTPARGLVGRVLDAAAQAVALVAAVLTVEAARHLATVCVLWGAAVALRLLRRGEPAGRRWAFAGIAAASELLGAWVLLAAGGVTVLEAYTLPAAALALGAGLLALRTRPGLTSWPALGPGLVAALLPSLVSVLTGPDPQPVRRLLLGAAALGAVLAGATRRWQAPVLLGGGVLTLLALHELARGWDLLPRWIYLGVGGLALVGLAATYERRRRDVARLRAAVGRLG</sequence>
<feature type="transmembrane region" description="Helical" evidence="1">
    <location>
        <begin position="553"/>
        <end position="571"/>
    </location>
</feature>
<feature type="transmembrane region" description="Helical" evidence="1">
    <location>
        <begin position="177"/>
        <end position="195"/>
    </location>
</feature>
<feature type="transmembrane region" description="Helical" evidence="1">
    <location>
        <begin position="791"/>
        <end position="809"/>
    </location>
</feature>
<proteinExistence type="predicted"/>
<feature type="transmembrane region" description="Helical" evidence="1">
    <location>
        <begin position="233"/>
        <end position="251"/>
    </location>
</feature>
<dbReference type="Proteomes" id="UP001346877">
    <property type="component" value="Chromosome"/>
</dbReference>
<feature type="transmembrane region" description="Helical" evidence="1">
    <location>
        <begin position="318"/>
        <end position="340"/>
    </location>
</feature>
<feature type="transmembrane region" description="Helical" evidence="1">
    <location>
        <begin position="583"/>
        <end position="604"/>
    </location>
</feature>
<feature type="transmembrane region" description="Helical" evidence="1">
    <location>
        <begin position="664"/>
        <end position="681"/>
    </location>
</feature>
<accession>A0ABZ1PFK0</accession>
<feature type="transmembrane region" description="Helical" evidence="1">
    <location>
        <begin position="815"/>
        <end position="833"/>
    </location>
</feature>
<dbReference type="InterPro" id="IPR058062">
    <property type="entry name" value="SCO7613_C"/>
</dbReference>
<reference evidence="2 3" key="1">
    <citation type="submission" date="2022-10" db="EMBL/GenBank/DDBJ databases">
        <title>The complete genomes of actinobacterial strains from the NBC collection.</title>
        <authorList>
            <person name="Joergensen T.S."/>
            <person name="Alvarez Arevalo M."/>
            <person name="Sterndorff E.B."/>
            <person name="Faurdal D."/>
            <person name="Vuksanovic O."/>
            <person name="Mourched A.-S."/>
            <person name="Charusanti P."/>
            <person name="Shaw S."/>
            <person name="Blin K."/>
            <person name="Weber T."/>
        </authorList>
    </citation>
    <scope>NUCLEOTIDE SEQUENCE [LARGE SCALE GENOMIC DNA]</scope>
    <source>
        <strain evidence="2 3">NBC_00396</strain>
    </source>
</reference>
<feature type="transmembrane region" description="Helical" evidence="1">
    <location>
        <begin position="765"/>
        <end position="784"/>
    </location>
</feature>
<feature type="transmembrane region" description="Helical" evidence="1">
    <location>
        <begin position="610"/>
        <end position="629"/>
    </location>
</feature>
<feature type="transmembrane region" description="Helical" evidence="1">
    <location>
        <begin position="412"/>
        <end position="434"/>
    </location>
</feature>
<evidence type="ECO:0000313" key="3">
    <source>
        <dbReference type="Proteomes" id="UP001346877"/>
    </source>
</evidence>
<feature type="transmembrane region" description="Helical" evidence="1">
    <location>
        <begin position="289"/>
        <end position="312"/>
    </location>
</feature>
<feature type="transmembrane region" description="Helical" evidence="1">
    <location>
        <begin position="720"/>
        <end position="745"/>
    </location>
</feature>
<organism evidence="2 3">
    <name type="scientific">Micromonospora zamorensis</name>
    <dbReference type="NCBI Taxonomy" id="709883"/>
    <lineage>
        <taxon>Bacteria</taxon>
        <taxon>Bacillati</taxon>
        <taxon>Actinomycetota</taxon>
        <taxon>Actinomycetes</taxon>
        <taxon>Micromonosporales</taxon>
        <taxon>Micromonosporaceae</taxon>
        <taxon>Micromonospora</taxon>
    </lineage>
</organism>
<dbReference type="NCBIfam" id="NF047321">
    <property type="entry name" value="SCO7613_CTERM"/>
    <property type="match status" value="1"/>
</dbReference>
<feature type="transmembrane region" description="Helical" evidence="1">
    <location>
        <begin position="891"/>
        <end position="912"/>
    </location>
</feature>
<dbReference type="EMBL" id="CP107941">
    <property type="protein sequence ID" value="WUI82586.1"/>
    <property type="molecule type" value="Genomic_DNA"/>
</dbReference>
<feature type="transmembrane region" description="Helical" evidence="1">
    <location>
        <begin position="118"/>
        <end position="142"/>
    </location>
</feature>
<keyword evidence="3" id="KW-1185">Reference proteome</keyword>
<feature type="transmembrane region" description="Helical" evidence="1">
    <location>
        <begin position="257"/>
        <end position="277"/>
    </location>
</feature>
<protein>
    <recommendedName>
        <fullName evidence="4">Membrane protein involved in the export of O-antigen and teichoic acid</fullName>
    </recommendedName>
</protein>
<gene>
    <name evidence="2" type="ORF">OG375_32850</name>
</gene>
<evidence type="ECO:0008006" key="4">
    <source>
        <dbReference type="Google" id="ProtNLM"/>
    </source>
</evidence>
<feature type="transmembrane region" description="Helical" evidence="1">
    <location>
        <begin position="454"/>
        <end position="473"/>
    </location>
</feature>
<feature type="transmembrane region" description="Helical" evidence="1">
    <location>
        <begin position="1053"/>
        <end position="1071"/>
    </location>
</feature>
<feature type="transmembrane region" description="Helical" evidence="1">
    <location>
        <begin position="840"/>
        <end position="861"/>
    </location>
</feature>